<reference evidence="9" key="1">
    <citation type="submission" date="2022-03" db="EMBL/GenBank/DDBJ databases">
        <title>Cryobacterium sp. nov. strain ZS14-85, isolated from Antarctic soil.</title>
        <authorList>
            <person name="Li J."/>
            <person name="Niu G."/>
        </authorList>
    </citation>
    <scope>NUCLEOTIDE SEQUENCE</scope>
    <source>
        <strain evidence="9">ZS14-85</strain>
    </source>
</reference>
<dbReference type="InterPro" id="IPR051452">
    <property type="entry name" value="Diverse_Oxidoreductases"/>
</dbReference>
<dbReference type="Gene3D" id="3.10.20.30">
    <property type="match status" value="1"/>
</dbReference>
<dbReference type="InterPro" id="IPR012675">
    <property type="entry name" value="Beta-grasp_dom_sf"/>
</dbReference>
<evidence type="ECO:0000313" key="10">
    <source>
        <dbReference type="Proteomes" id="UP001165341"/>
    </source>
</evidence>
<evidence type="ECO:0000256" key="5">
    <source>
        <dbReference type="ARBA" id="ARBA00023014"/>
    </source>
</evidence>
<dbReference type="GO" id="GO:0016491">
    <property type="term" value="F:oxidoreductase activity"/>
    <property type="evidence" value="ECO:0007669"/>
    <property type="project" value="UniProtKB-KW"/>
</dbReference>
<dbReference type="Pfam" id="PF00111">
    <property type="entry name" value="Fer2"/>
    <property type="match status" value="1"/>
</dbReference>
<dbReference type="Proteomes" id="UP001165341">
    <property type="component" value="Unassembled WGS sequence"/>
</dbReference>
<comment type="pathway">
    <text evidence="6">Alkaloid degradation; nicotine degradation.</text>
</comment>
<dbReference type="InterPro" id="IPR002888">
    <property type="entry name" value="2Fe-2S-bd"/>
</dbReference>
<dbReference type="EMBL" id="JALGAR010000001">
    <property type="protein sequence ID" value="MCI4657807.1"/>
    <property type="molecule type" value="Genomic_DNA"/>
</dbReference>
<organism evidence="9 10">
    <name type="scientific">Cryobacterium zhongshanensis</name>
    <dbReference type="NCBI Taxonomy" id="2928153"/>
    <lineage>
        <taxon>Bacteria</taxon>
        <taxon>Bacillati</taxon>
        <taxon>Actinomycetota</taxon>
        <taxon>Actinomycetes</taxon>
        <taxon>Micrococcales</taxon>
        <taxon>Microbacteriaceae</taxon>
        <taxon>Cryobacterium</taxon>
    </lineage>
</organism>
<keyword evidence="10" id="KW-1185">Reference proteome</keyword>
<dbReference type="FunFam" id="1.10.150.120:FF:000003">
    <property type="entry name" value="Carbon monoxide dehydrogenase, small subunit"/>
    <property type="match status" value="1"/>
</dbReference>
<sequence length="201" mass="20873">MQITMTVNGTDVTNEIEPRVLLVHYIRDVLRLTGTHWGCDTSNCGTCVVLMDGQPVKSCTVLAAMADGHAITTVEGLATGGTLDPVQQGFMEEHGLQCGFCTPGMMLTARALLDVNPHPSDTEIRRAISGQICRCTGYATIVRSVHWAADHPAGLTEADAAGGDPSALDDSAGTTTEPGAAAAEAAQAIPAAQTEPEEVTA</sequence>
<evidence type="ECO:0000259" key="8">
    <source>
        <dbReference type="PROSITE" id="PS51085"/>
    </source>
</evidence>
<keyword evidence="2" id="KW-0479">Metal-binding</keyword>
<dbReference type="GO" id="GO:0046872">
    <property type="term" value="F:metal ion binding"/>
    <property type="evidence" value="ECO:0007669"/>
    <property type="project" value="UniProtKB-KW"/>
</dbReference>
<evidence type="ECO:0000256" key="6">
    <source>
        <dbReference type="ARBA" id="ARBA00060707"/>
    </source>
</evidence>
<comment type="caution">
    <text evidence="9">The sequence shown here is derived from an EMBL/GenBank/DDBJ whole genome shotgun (WGS) entry which is preliminary data.</text>
</comment>
<evidence type="ECO:0000256" key="4">
    <source>
        <dbReference type="ARBA" id="ARBA00023004"/>
    </source>
</evidence>
<evidence type="ECO:0000313" key="9">
    <source>
        <dbReference type="EMBL" id="MCI4657807.1"/>
    </source>
</evidence>
<dbReference type="GO" id="GO:0051537">
    <property type="term" value="F:2 iron, 2 sulfur cluster binding"/>
    <property type="evidence" value="ECO:0007669"/>
    <property type="project" value="UniProtKB-KW"/>
</dbReference>
<dbReference type="AlphaFoldDB" id="A0AA41QVF1"/>
<dbReference type="FunFam" id="3.10.20.30:FF:000020">
    <property type="entry name" value="Xanthine dehydrogenase iron-sulfur subunit"/>
    <property type="match status" value="1"/>
</dbReference>
<dbReference type="SUPFAM" id="SSF47741">
    <property type="entry name" value="CO dehydrogenase ISP C-domain like"/>
    <property type="match status" value="1"/>
</dbReference>
<dbReference type="Gene3D" id="1.10.150.120">
    <property type="entry name" value="[2Fe-2S]-binding domain"/>
    <property type="match status" value="1"/>
</dbReference>
<name>A0AA41QVF1_9MICO</name>
<evidence type="ECO:0000256" key="1">
    <source>
        <dbReference type="ARBA" id="ARBA00022714"/>
    </source>
</evidence>
<evidence type="ECO:0000256" key="2">
    <source>
        <dbReference type="ARBA" id="ARBA00022723"/>
    </source>
</evidence>
<accession>A0AA41QVF1</accession>
<proteinExistence type="predicted"/>
<keyword evidence="5" id="KW-0411">Iron-sulfur</keyword>
<dbReference type="Pfam" id="PF01799">
    <property type="entry name" value="Fer2_2"/>
    <property type="match status" value="1"/>
</dbReference>
<feature type="region of interest" description="Disordered" evidence="7">
    <location>
        <begin position="156"/>
        <end position="201"/>
    </location>
</feature>
<dbReference type="PANTHER" id="PTHR44379:SF5">
    <property type="entry name" value="OXIDOREDUCTASE WITH IRON-SULFUR SUBUNIT"/>
    <property type="match status" value="1"/>
</dbReference>
<feature type="domain" description="2Fe-2S ferredoxin-type" evidence="8">
    <location>
        <begin position="1"/>
        <end position="77"/>
    </location>
</feature>
<feature type="compositionally biased region" description="Low complexity" evidence="7">
    <location>
        <begin position="172"/>
        <end position="194"/>
    </location>
</feature>
<keyword evidence="1" id="KW-0001">2Fe-2S</keyword>
<dbReference type="InterPro" id="IPR036010">
    <property type="entry name" value="2Fe-2S_ferredoxin-like_sf"/>
</dbReference>
<gene>
    <name evidence="9" type="ORF">MQH31_08305</name>
</gene>
<dbReference type="SUPFAM" id="SSF54292">
    <property type="entry name" value="2Fe-2S ferredoxin-like"/>
    <property type="match status" value="1"/>
</dbReference>
<evidence type="ECO:0000256" key="3">
    <source>
        <dbReference type="ARBA" id="ARBA00023002"/>
    </source>
</evidence>
<keyword evidence="3" id="KW-0560">Oxidoreductase</keyword>
<dbReference type="InterPro" id="IPR036884">
    <property type="entry name" value="2Fe-2S-bd_dom_sf"/>
</dbReference>
<dbReference type="PANTHER" id="PTHR44379">
    <property type="entry name" value="OXIDOREDUCTASE WITH IRON-SULFUR SUBUNIT"/>
    <property type="match status" value="1"/>
</dbReference>
<protein>
    <submittedName>
        <fullName evidence="9">(2Fe-2S)-binding protein</fullName>
    </submittedName>
</protein>
<keyword evidence="4" id="KW-0408">Iron</keyword>
<dbReference type="RefSeq" id="WP_243011585.1">
    <property type="nucleotide sequence ID" value="NZ_JALGAR010000001.1"/>
</dbReference>
<dbReference type="InterPro" id="IPR001041">
    <property type="entry name" value="2Fe-2S_ferredoxin-type"/>
</dbReference>
<evidence type="ECO:0000256" key="7">
    <source>
        <dbReference type="SAM" id="MobiDB-lite"/>
    </source>
</evidence>
<dbReference type="PROSITE" id="PS51085">
    <property type="entry name" value="2FE2S_FER_2"/>
    <property type="match status" value="1"/>
</dbReference>